<feature type="compositionally biased region" description="Polar residues" evidence="1">
    <location>
        <begin position="31"/>
        <end position="54"/>
    </location>
</feature>
<evidence type="ECO:0000256" key="1">
    <source>
        <dbReference type="SAM" id="MobiDB-lite"/>
    </source>
</evidence>
<feature type="region of interest" description="Disordered" evidence="1">
    <location>
        <begin position="793"/>
        <end position="866"/>
    </location>
</feature>
<feature type="compositionally biased region" description="Polar residues" evidence="1">
    <location>
        <begin position="529"/>
        <end position="548"/>
    </location>
</feature>
<dbReference type="InParanoid" id="A0A4S2MZT8"/>
<feature type="compositionally biased region" description="Polar residues" evidence="1">
    <location>
        <begin position="831"/>
        <end position="844"/>
    </location>
</feature>
<feature type="region of interest" description="Disordered" evidence="1">
    <location>
        <begin position="193"/>
        <end position="283"/>
    </location>
</feature>
<feature type="region of interest" description="Disordered" evidence="1">
    <location>
        <begin position="1032"/>
        <end position="1061"/>
    </location>
</feature>
<sequence length="1466" mass="159780">MCEQPGSMYHDRRISDPGPTNQHPTAPRSPASAQTAYGYQQQNSTTSYGSSGEAQQPVWGGYPATQYTRQPGAHGSHVYVSSVDSSGISQTAGVGNTNMMDQRAQTTAGVSPVMGTPITSMIGTGYHIAQQIQAQQQRQQQQQQQQRHHYYPNASTPAQAPVHTVTATSAPEYRPPLTSTGHYKASPPQRIAQPISHQHQQQNQQQQQQYHHATDAPQARTGTSTQPVVLSTSSHVSGSFQASERPQVPQQSMYNQRHSPIVSQTPPPKPVHPAPTAPTSVEKTYNTATNVTESESRFDATEIARRVLEREAHHMAMKAMQEQATSESAHRDFESRVAPPRPEPQPTASTHQECRHHPPPQPQPRLQSQSQSQTQPLQHPPRRSDPTPSAPVYNPPALYQPEPSQQYVQLQNIYNPPPPRIQREPTPPKEAEPEEQPDQPQIPELEPPAAPKLDPKPSLMETPAAPLPVMPELDPSAPVDAVTMEAHMRKMVETMRFFQQKDPSTFHNVWQSVKKESSTRPAITESGERQQGTVPQAQTTTPTLSAARTATPGAPQVATIPRSTGAAVPETERSGGNRSKPKNSGKKRLQEASPALPGPVSSVQPKPHQDSPPALAPQQHPSPPTAPAPSFSAAPSQEPSRDSQSKQHFQQMAIAVKEYFDTLGIAIDTDVLAKFLPTTHQFVRLCQYFENLGYKFDRAHFAKHLLTLTKKPTPATTNRNNQTVASPQPLLPPKSQGASQQALHPRSTSTLNPPTQNILPNVKSRPDGQTVQTGGRVLGEVDDVQEQLMNESHMGTNEPMGSDFSQSHPPRTDSPKMAIHEQPVYGVPRAESSNRPANSSTTKPNPRERPGTEGWPPQGVQKGSPSSLIVKLPFKGTLDQQRPSNEQMNGPMPHPPPQPRFHPQPGSSVFGPHPQPRPIAFSPQGPPPHGHVHPPGPYHFRPYVPSGNMQHPIVLVDSPSATPPMQPHWQTPINLQGAREGAVSLRGPPIPQFGPPYPHPYVVAGMGPRFGFPPAGALENGPSPFIDLTKENSKQQSSITLPPRKKIPDPKAPLAEPLRREKAKRCSRYSSNNIARNILIVIGKHPTERPLNDHLRPLRENLLGQVSLETDLSTINWDVLDPKPSPEAKPVPVKSAGMGDQMGDEAVPSTPNGVGPGSPSATKSDKKRGHPGAASTVQAPGSRVSRNGNTTSDPRRLSTSTTDHNDMSSPHPSKRRRTGDASSSSSSLNPVARTPGSAAPLFKEYRCLWHTCTACLHNWDTLQRHVTKVHKRGLPNGKYPCHWDVCVNHTLTMTEAEWDAHMAQHMDVVKNVLGLGPAVTPSGSSILPASTPLPKGGTRISLNSTYSSAPLSHTDSTLPANTKVNFLIDPRTGQQITPLAGPAPEGFQFETPPGHKANRLWNETHDVPSAKRRKEAQKEAEYQKWLERGRKLGAGIQGDPWEGRWELGDGLGAQDATVKIVDANWP</sequence>
<name>A0A4S2MZT8_9PEZI</name>
<organism evidence="3 4">
    <name type="scientific">Ascodesmis nigricans</name>
    <dbReference type="NCBI Taxonomy" id="341454"/>
    <lineage>
        <taxon>Eukaryota</taxon>
        <taxon>Fungi</taxon>
        <taxon>Dikarya</taxon>
        <taxon>Ascomycota</taxon>
        <taxon>Pezizomycotina</taxon>
        <taxon>Pezizomycetes</taxon>
        <taxon>Pezizales</taxon>
        <taxon>Ascodesmidaceae</taxon>
        <taxon>Ascodesmis</taxon>
    </lineage>
</organism>
<feature type="region of interest" description="Disordered" evidence="1">
    <location>
        <begin position="1119"/>
        <end position="1235"/>
    </location>
</feature>
<feature type="region of interest" description="Disordered" evidence="1">
    <location>
        <begin position="510"/>
        <end position="648"/>
    </location>
</feature>
<feature type="region of interest" description="Disordered" evidence="1">
    <location>
        <begin position="1"/>
        <end position="79"/>
    </location>
</feature>
<feature type="region of interest" description="Disordered" evidence="1">
    <location>
        <begin position="317"/>
        <end position="400"/>
    </location>
</feature>
<gene>
    <name evidence="3" type="ORF">EX30DRAFT_363262</name>
</gene>
<feature type="region of interest" description="Disordered" evidence="1">
    <location>
        <begin position="711"/>
        <end position="777"/>
    </location>
</feature>
<dbReference type="EMBL" id="ML220116">
    <property type="protein sequence ID" value="TGZ82163.1"/>
    <property type="molecule type" value="Genomic_DNA"/>
</dbReference>
<reference evidence="3 4" key="1">
    <citation type="submission" date="2019-04" db="EMBL/GenBank/DDBJ databases">
        <title>Comparative genomics and transcriptomics to analyze fruiting body development in filamentous ascomycetes.</title>
        <authorList>
            <consortium name="DOE Joint Genome Institute"/>
            <person name="Lutkenhaus R."/>
            <person name="Traeger S."/>
            <person name="Breuer J."/>
            <person name="Kuo A."/>
            <person name="Lipzen A."/>
            <person name="Pangilinan J."/>
            <person name="Dilworth D."/>
            <person name="Sandor L."/>
            <person name="Poggeler S."/>
            <person name="Barry K."/>
            <person name="Grigoriev I.V."/>
            <person name="Nowrousian M."/>
        </authorList>
    </citation>
    <scope>NUCLEOTIDE SEQUENCE [LARGE SCALE GENOMIC DNA]</scope>
    <source>
        <strain evidence="3 4">CBS 389.68</strain>
    </source>
</reference>
<feature type="compositionally biased region" description="Pro residues" evidence="1">
    <location>
        <begin position="924"/>
        <end position="937"/>
    </location>
</feature>
<feature type="region of interest" description="Disordered" evidence="1">
    <location>
        <begin position="412"/>
        <end position="474"/>
    </location>
</feature>
<dbReference type="InterPro" id="IPR013087">
    <property type="entry name" value="Znf_C2H2_type"/>
</dbReference>
<accession>A0A4S2MZT8</accession>
<evidence type="ECO:0000313" key="3">
    <source>
        <dbReference type="EMBL" id="TGZ82163.1"/>
    </source>
</evidence>
<feature type="domain" description="C2H2-type" evidence="2">
    <location>
        <begin position="1247"/>
        <end position="1270"/>
    </location>
</feature>
<feature type="region of interest" description="Disordered" evidence="1">
    <location>
        <begin position="879"/>
        <end position="937"/>
    </location>
</feature>
<feature type="compositionally biased region" description="Pro residues" evidence="1">
    <location>
        <begin position="892"/>
        <end position="902"/>
    </location>
</feature>
<protein>
    <recommendedName>
        <fullName evidence="2">C2H2-type domain-containing protein</fullName>
    </recommendedName>
</protein>
<dbReference type="PROSITE" id="PS00028">
    <property type="entry name" value="ZINC_FINGER_C2H2_1"/>
    <property type="match status" value="1"/>
</dbReference>
<evidence type="ECO:0000313" key="4">
    <source>
        <dbReference type="Proteomes" id="UP000298138"/>
    </source>
</evidence>
<dbReference type="Proteomes" id="UP000298138">
    <property type="component" value="Unassembled WGS sequence"/>
</dbReference>
<feature type="compositionally biased region" description="Pro residues" evidence="1">
    <location>
        <begin position="265"/>
        <end position="276"/>
    </location>
</feature>
<dbReference type="OrthoDB" id="5424797at2759"/>
<feature type="region of interest" description="Disordered" evidence="1">
    <location>
        <begin position="132"/>
        <end position="162"/>
    </location>
</feature>
<feature type="compositionally biased region" description="Polar residues" evidence="1">
    <location>
        <begin position="879"/>
        <end position="888"/>
    </location>
</feature>
<dbReference type="STRING" id="341454.A0A4S2MZT8"/>
<feature type="compositionally biased region" description="Polar residues" evidence="1">
    <location>
        <begin position="220"/>
        <end position="264"/>
    </location>
</feature>
<proteinExistence type="predicted"/>
<feature type="compositionally biased region" description="Polar residues" evidence="1">
    <location>
        <begin position="736"/>
        <end position="759"/>
    </location>
</feature>
<feature type="compositionally biased region" description="Low complexity" evidence="1">
    <location>
        <begin position="197"/>
        <end position="211"/>
    </location>
</feature>
<keyword evidence="4" id="KW-1185">Reference proteome</keyword>
<feature type="compositionally biased region" description="Polar residues" evidence="1">
    <location>
        <begin position="1175"/>
        <end position="1211"/>
    </location>
</feature>
<feature type="compositionally biased region" description="Low complexity" evidence="1">
    <location>
        <begin position="132"/>
        <end position="145"/>
    </location>
</feature>
<feature type="compositionally biased region" description="Basic and acidic residues" evidence="1">
    <location>
        <begin position="421"/>
        <end position="431"/>
    </location>
</feature>
<evidence type="ECO:0000259" key="2">
    <source>
        <dbReference type="PROSITE" id="PS00028"/>
    </source>
</evidence>
<feature type="compositionally biased region" description="Low complexity" evidence="1">
    <location>
        <begin position="364"/>
        <end position="377"/>
    </location>
</feature>
<feature type="compositionally biased region" description="Low complexity" evidence="1">
    <location>
        <begin position="628"/>
        <end position="638"/>
    </location>
</feature>